<name>A0A266QAT2_9GAMM</name>
<dbReference type="EMBL" id="NHNI01000001">
    <property type="protein sequence ID" value="OZY86978.1"/>
    <property type="molecule type" value="Genomic_DNA"/>
</dbReference>
<accession>A0A266QAT2</accession>
<gene>
    <name evidence="2" type="ORF">CBP51_08295</name>
</gene>
<keyword evidence="1" id="KW-1277">Toxin-antitoxin system</keyword>
<protein>
    <submittedName>
        <fullName evidence="2">Plasmid stabilization protein</fullName>
    </submittedName>
</protein>
<evidence type="ECO:0000313" key="3">
    <source>
        <dbReference type="Proteomes" id="UP000216101"/>
    </source>
</evidence>
<comment type="caution">
    <text evidence="2">The sequence shown here is derived from an EMBL/GenBank/DDBJ whole genome shotgun (WGS) entry which is preliminary data.</text>
</comment>
<dbReference type="Proteomes" id="UP000216101">
    <property type="component" value="Unassembled WGS sequence"/>
</dbReference>
<sequence length="96" mass="11065">MRYRISHDASMDLARIYWHGVVKFGEQQAEGYYQLLIGQFEKISDAPLAFQAIDNIREGYRRSVCGADSIYYRISSQDGAVEIMRILGRQDLSENL</sequence>
<dbReference type="InterPro" id="IPR035093">
    <property type="entry name" value="RelE/ParE_toxin_dom_sf"/>
</dbReference>
<evidence type="ECO:0000313" key="2">
    <source>
        <dbReference type="EMBL" id="OZY86978.1"/>
    </source>
</evidence>
<dbReference type="InterPro" id="IPR007712">
    <property type="entry name" value="RelE/ParE_toxin"/>
</dbReference>
<dbReference type="Gene3D" id="3.30.2310.20">
    <property type="entry name" value="RelE-like"/>
    <property type="match status" value="1"/>
</dbReference>
<keyword evidence="3" id="KW-1185">Reference proteome</keyword>
<proteinExistence type="predicted"/>
<reference evidence="3" key="1">
    <citation type="submission" date="2017-05" db="EMBL/GenBank/DDBJ databases">
        <authorList>
            <person name="Barney B.M."/>
        </authorList>
    </citation>
    <scope>NUCLEOTIDE SEQUENCE [LARGE SCALE GENOMIC DNA]</scope>
    <source>
        <strain evidence="3">PSBB022</strain>
    </source>
</reference>
<dbReference type="Pfam" id="PF05016">
    <property type="entry name" value="ParE_toxin"/>
    <property type="match status" value="1"/>
</dbReference>
<dbReference type="AlphaFoldDB" id="A0A266QAT2"/>
<evidence type="ECO:0000256" key="1">
    <source>
        <dbReference type="ARBA" id="ARBA00022649"/>
    </source>
</evidence>
<organism evidence="2 3">
    <name type="scientific">Cellvibrio mixtus</name>
    <dbReference type="NCBI Taxonomy" id="39650"/>
    <lineage>
        <taxon>Bacteria</taxon>
        <taxon>Pseudomonadati</taxon>
        <taxon>Pseudomonadota</taxon>
        <taxon>Gammaproteobacteria</taxon>
        <taxon>Cellvibrionales</taxon>
        <taxon>Cellvibrionaceae</taxon>
        <taxon>Cellvibrio</taxon>
    </lineage>
</organism>